<comment type="similarity">
    <text evidence="7">Belongs to the binding-protein-dependent transport system permease family.</text>
</comment>
<dbReference type="FunFam" id="1.10.3720.10:FF:000088">
    <property type="entry name" value="Iron(III) ABC transporter, permease protein"/>
    <property type="match status" value="1"/>
</dbReference>
<dbReference type="PROSITE" id="PS50928">
    <property type="entry name" value="ABC_TM1"/>
    <property type="match status" value="2"/>
</dbReference>
<feature type="transmembrane region" description="Helical" evidence="7">
    <location>
        <begin position="150"/>
        <end position="169"/>
    </location>
</feature>
<feature type="transmembrane region" description="Helical" evidence="7">
    <location>
        <begin position="543"/>
        <end position="563"/>
    </location>
</feature>
<comment type="caution">
    <text evidence="9">The sequence shown here is derived from an EMBL/GenBank/DDBJ whole genome shotgun (WGS) entry which is preliminary data.</text>
</comment>
<feature type="transmembrane region" description="Helical" evidence="7">
    <location>
        <begin position="298"/>
        <end position="324"/>
    </location>
</feature>
<evidence type="ECO:0000256" key="3">
    <source>
        <dbReference type="ARBA" id="ARBA00022475"/>
    </source>
</evidence>
<gene>
    <name evidence="9" type="ORF">IQ266_05225</name>
</gene>
<evidence type="ECO:0000313" key="10">
    <source>
        <dbReference type="Proteomes" id="UP000625316"/>
    </source>
</evidence>
<proteinExistence type="inferred from homology"/>
<dbReference type="CDD" id="cd06261">
    <property type="entry name" value="TM_PBP2"/>
    <property type="match status" value="2"/>
</dbReference>
<feature type="transmembrane region" description="Helical" evidence="7">
    <location>
        <begin position="21"/>
        <end position="42"/>
    </location>
</feature>
<keyword evidence="2 7" id="KW-0813">Transport</keyword>
<evidence type="ECO:0000256" key="4">
    <source>
        <dbReference type="ARBA" id="ARBA00022692"/>
    </source>
</evidence>
<dbReference type="GO" id="GO:0005886">
    <property type="term" value="C:plasma membrane"/>
    <property type="evidence" value="ECO:0007669"/>
    <property type="project" value="UniProtKB-SubCell"/>
</dbReference>
<feature type="domain" description="ABC transmembrane type-1" evidence="8">
    <location>
        <begin position="61"/>
        <end position="266"/>
    </location>
</feature>
<feature type="transmembrane region" description="Helical" evidence="7">
    <location>
        <begin position="65"/>
        <end position="87"/>
    </location>
</feature>
<evidence type="ECO:0000256" key="1">
    <source>
        <dbReference type="ARBA" id="ARBA00004651"/>
    </source>
</evidence>
<feature type="domain" description="ABC transmembrane type-1" evidence="8">
    <location>
        <begin position="355"/>
        <end position="561"/>
    </location>
</feature>
<dbReference type="EMBL" id="JADEXQ010000012">
    <property type="protein sequence ID" value="MBE9029163.1"/>
    <property type="molecule type" value="Genomic_DNA"/>
</dbReference>
<dbReference type="PANTHER" id="PTHR30183">
    <property type="entry name" value="MOLYBDENUM TRANSPORT SYSTEM PERMEASE PROTEIN MODB"/>
    <property type="match status" value="1"/>
</dbReference>
<dbReference type="InterPro" id="IPR035906">
    <property type="entry name" value="MetI-like_sf"/>
</dbReference>
<dbReference type="RefSeq" id="WP_264323984.1">
    <property type="nucleotide sequence ID" value="NZ_JADEXQ010000012.1"/>
</dbReference>
<organism evidence="9 10">
    <name type="scientific">Romeriopsis navalis LEGE 11480</name>
    <dbReference type="NCBI Taxonomy" id="2777977"/>
    <lineage>
        <taxon>Bacteria</taxon>
        <taxon>Bacillati</taxon>
        <taxon>Cyanobacteriota</taxon>
        <taxon>Cyanophyceae</taxon>
        <taxon>Leptolyngbyales</taxon>
        <taxon>Leptolyngbyaceae</taxon>
        <taxon>Romeriopsis</taxon>
        <taxon>Romeriopsis navalis</taxon>
    </lineage>
</organism>
<dbReference type="Proteomes" id="UP000625316">
    <property type="component" value="Unassembled WGS sequence"/>
</dbReference>
<dbReference type="Gene3D" id="1.10.3720.10">
    <property type="entry name" value="MetI-like"/>
    <property type="match status" value="2"/>
</dbReference>
<evidence type="ECO:0000313" key="9">
    <source>
        <dbReference type="EMBL" id="MBE9029163.1"/>
    </source>
</evidence>
<dbReference type="InterPro" id="IPR000515">
    <property type="entry name" value="MetI-like"/>
</dbReference>
<feature type="transmembrane region" description="Helical" evidence="7">
    <location>
        <begin position="397"/>
        <end position="415"/>
    </location>
</feature>
<dbReference type="PANTHER" id="PTHR30183:SF2">
    <property type="entry name" value="IRON UTILIZATION PROTEIN"/>
    <property type="match status" value="1"/>
</dbReference>
<feature type="transmembrane region" description="Helical" evidence="7">
    <location>
        <begin position="435"/>
        <end position="464"/>
    </location>
</feature>
<feature type="transmembrane region" description="Helical" evidence="7">
    <location>
        <begin position="485"/>
        <end position="507"/>
    </location>
</feature>
<keyword evidence="10" id="KW-1185">Reference proteome</keyword>
<evidence type="ECO:0000256" key="6">
    <source>
        <dbReference type="ARBA" id="ARBA00023136"/>
    </source>
</evidence>
<reference evidence="9" key="1">
    <citation type="submission" date="2020-10" db="EMBL/GenBank/DDBJ databases">
        <authorList>
            <person name="Castelo-Branco R."/>
            <person name="Eusebio N."/>
            <person name="Adriana R."/>
            <person name="Vieira A."/>
            <person name="Brugerolle De Fraissinette N."/>
            <person name="Rezende De Castro R."/>
            <person name="Schneider M.P."/>
            <person name="Vasconcelos V."/>
            <person name="Leao P.N."/>
        </authorList>
    </citation>
    <scope>NUCLEOTIDE SEQUENCE</scope>
    <source>
        <strain evidence="9">LEGE 11480</strain>
    </source>
</reference>
<evidence type="ECO:0000256" key="2">
    <source>
        <dbReference type="ARBA" id="ARBA00022448"/>
    </source>
</evidence>
<comment type="subcellular location">
    <subcellularLocation>
        <location evidence="1 7">Cell membrane</location>
        <topology evidence="1 7">Multi-pass membrane protein</topology>
    </subcellularLocation>
</comment>
<name>A0A928Z3G0_9CYAN</name>
<protein>
    <submittedName>
        <fullName evidence="9">Iron ABC transporter permease</fullName>
    </submittedName>
</protein>
<feature type="transmembrane region" description="Helical" evidence="7">
    <location>
        <begin position="351"/>
        <end position="376"/>
    </location>
</feature>
<dbReference type="SUPFAM" id="SSF161098">
    <property type="entry name" value="MetI-like"/>
    <property type="match status" value="2"/>
</dbReference>
<keyword evidence="3" id="KW-1003">Cell membrane</keyword>
<dbReference type="GO" id="GO:0055085">
    <property type="term" value="P:transmembrane transport"/>
    <property type="evidence" value="ECO:0007669"/>
    <property type="project" value="InterPro"/>
</dbReference>
<feature type="transmembrane region" description="Helical" evidence="7">
    <location>
        <begin position="248"/>
        <end position="267"/>
    </location>
</feature>
<keyword evidence="6 7" id="KW-0472">Membrane</keyword>
<keyword evidence="5 7" id="KW-1133">Transmembrane helix</keyword>
<evidence type="ECO:0000256" key="7">
    <source>
        <dbReference type="RuleBase" id="RU363032"/>
    </source>
</evidence>
<dbReference type="Pfam" id="PF00528">
    <property type="entry name" value="BPD_transp_1"/>
    <property type="match status" value="2"/>
</dbReference>
<sequence>MQFSVSRGRSSLNRFRHTWTIASVMIAALVSLPLLAVLSGVFTDTRDVWQHLIQTVLGQYISNSLLLMLGVGIGVSVVGTVTAWLVTMCQFPGVRIFQWALLLPLAAPAYILAYSYTELLEYYGWVQTTLRAVFGWQSARDYWFPNVRSLWGAIVMFVLVLYPYVYLLARSAFLNQSSTTLEASRGLGCTPWQGFYKVALPLARPAIVAGVSLALMETLNDYGTVDFFAVPTFTIGIFRTWFAQGERLAATQLAVLLLGFIATLVLLERWSRKHQRYYQNTTVTASTPRYQLAGWHRFGALGACILPIFLGFFVPSGLLISLLFPGEVGDEDYASAGTGDFWLNSLGGDRFWSFATNSLTLAAAAAGLAVLVSVILAYSKRLQPTRVNQTATQLATLGYAIPGAVIAVGAMAPLGRFDNAVDAWMRSSFGISTGLLLSGTIVALLFAYLVRFLAVAFGAVSSSLENIKPNLDDASRSLGYRPGATLVKIHLPLIRGGLISAAILVFVDVMKELPATLIMHPPNFTTLAMRVYSLASDERLAEAALPALTIVLVGLLPVVLLSWQMGRGLKRSGQSD</sequence>
<feature type="transmembrane region" description="Helical" evidence="7">
    <location>
        <begin position="99"/>
        <end position="117"/>
    </location>
</feature>
<evidence type="ECO:0000259" key="8">
    <source>
        <dbReference type="PROSITE" id="PS50928"/>
    </source>
</evidence>
<evidence type="ECO:0000256" key="5">
    <source>
        <dbReference type="ARBA" id="ARBA00022989"/>
    </source>
</evidence>
<keyword evidence="4 7" id="KW-0812">Transmembrane</keyword>
<dbReference type="AlphaFoldDB" id="A0A928Z3G0"/>
<accession>A0A928Z3G0</accession>